<evidence type="ECO:0000313" key="12">
    <source>
        <dbReference type="EMBL" id="ARF76951.1"/>
    </source>
</evidence>
<evidence type="ECO:0000256" key="9">
    <source>
        <dbReference type="SAM" id="MobiDB-lite"/>
    </source>
</evidence>
<evidence type="ECO:0000256" key="7">
    <source>
        <dbReference type="ARBA" id="ARBA00022840"/>
    </source>
</evidence>
<keyword evidence="8" id="KW-0902">Two-component regulatory system</keyword>
<protein>
    <recommendedName>
        <fullName evidence="2">histidine kinase</fullName>
        <ecNumber evidence="2">2.7.13.3</ecNumber>
    </recommendedName>
</protein>
<dbReference type="InterPro" id="IPR011712">
    <property type="entry name" value="Sig_transdc_His_kin_sub3_dim/P"/>
</dbReference>
<feature type="compositionally biased region" description="Basic and acidic residues" evidence="9">
    <location>
        <begin position="236"/>
        <end position="260"/>
    </location>
</feature>
<feature type="transmembrane region" description="Helical" evidence="10">
    <location>
        <begin position="93"/>
        <end position="110"/>
    </location>
</feature>
<keyword evidence="10" id="KW-0812">Transmembrane</keyword>
<evidence type="ECO:0000256" key="1">
    <source>
        <dbReference type="ARBA" id="ARBA00000085"/>
    </source>
</evidence>
<dbReference type="Pfam" id="PF07730">
    <property type="entry name" value="HisKA_3"/>
    <property type="match status" value="1"/>
</dbReference>
<proteinExistence type="predicted"/>
<evidence type="ECO:0000256" key="3">
    <source>
        <dbReference type="ARBA" id="ARBA00022553"/>
    </source>
</evidence>
<keyword evidence="5" id="KW-0547">Nucleotide-binding</keyword>
<dbReference type="EC" id="2.7.13.3" evidence="2"/>
<evidence type="ECO:0000259" key="11">
    <source>
        <dbReference type="Pfam" id="PF07730"/>
    </source>
</evidence>
<organism evidence="12 13">
    <name type="scientific">Kitasatospora albolonga</name>
    <dbReference type="NCBI Taxonomy" id="68173"/>
    <lineage>
        <taxon>Bacteria</taxon>
        <taxon>Bacillati</taxon>
        <taxon>Actinomycetota</taxon>
        <taxon>Actinomycetes</taxon>
        <taxon>Kitasatosporales</taxon>
        <taxon>Streptomycetaceae</taxon>
        <taxon>Kitasatospora</taxon>
    </lineage>
</organism>
<evidence type="ECO:0000256" key="6">
    <source>
        <dbReference type="ARBA" id="ARBA00022777"/>
    </source>
</evidence>
<keyword evidence="10" id="KW-0472">Membrane</keyword>
<dbReference type="GO" id="GO:0005524">
    <property type="term" value="F:ATP binding"/>
    <property type="evidence" value="ECO:0007669"/>
    <property type="project" value="UniProtKB-KW"/>
</dbReference>
<dbReference type="PANTHER" id="PTHR24421">
    <property type="entry name" value="NITRATE/NITRITE SENSOR PROTEIN NARX-RELATED"/>
    <property type="match status" value="1"/>
</dbReference>
<feature type="region of interest" description="Disordered" evidence="9">
    <location>
        <begin position="418"/>
        <end position="456"/>
    </location>
</feature>
<accession>A0ABC8C2I9</accession>
<keyword evidence="13" id="KW-1185">Reference proteome</keyword>
<dbReference type="Gene3D" id="3.30.565.10">
    <property type="entry name" value="Histidine kinase-like ATPase, C-terminal domain"/>
    <property type="match status" value="1"/>
</dbReference>
<feature type="compositionally biased region" description="Gly residues" evidence="9">
    <location>
        <begin position="418"/>
        <end position="432"/>
    </location>
</feature>
<evidence type="ECO:0000256" key="2">
    <source>
        <dbReference type="ARBA" id="ARBA00012438"/>
    </source>
</evidence>
<dbReference type="KEGG" id="kab:B7C62_02565"/>
<dbReference type="InterPro" id="IPR050482">
    <property type="entry name" value="Sensor_HK_TwoCompSys"/>
</dbReference>
<keyword evidence="4" id="KW-0808">Transferase</keyword>
<feature type="transmembrane region" description="Helical" evidence="10">
    <location>
        <begin position="482"/>
        <end position="505"/>
    </location>
</feature>
<dbReference type="CDD" id="cd16917">
    <property type="entry name" value="HATPase_UhpB-NarQ-NarX-like"/>
    <property type="match status" value="1"/>
</dbReference>
<feature type="domain" description="Signal transduction histidine kinase subgroup 3 dimerisation and phosphoacceptor" evidence="11">
    <location>
        <begin position="177"/>
        <end position="241"/>
    </location>
</feature>
<dbReference type="PANTHER" id="PTHR24421:SF10">
    <property type="entry name" value="NITRATE_NITRITE SENSOR PROTEIN NARQ"/>
    <property type="match status" value="1"/>
</dbReference>
<keyword evidence="3" id="KW-0597">Phosphoprotein</keyword>
<name>A0ABC8C2I9_9ACTN</name>
<dbReference type="Gene3D" id="1.20.5.1930">
    <property type="match status" value="1"/>
</dbReference>
<keyword evidence="7" id="KW-0067">ATP-binding</keyword>
<evidence type="ECO:0000256" key="8">
    <source>
        <dbReference type="ARBA" id="ARBA00023012"/>
    </source>
</evidence>
<dbReference type="GO" id="GO:0004673">
    <property type="term" value="F:protein histidine kinase activity"/>
    <property type="evidence" value="ECO:0007669"/>
    <property type="project" value="UniProtKB-EC"/>
</dbReference>
<dbReference type="EMBL" id="CP020563">
    <property type="protein sequence ID" value="ARF76951.1"/>
    <property type="molecule type" value="Genomic_DNA"/>
</dbReference>
<feature type="region of interest" description="Disordered" evidence="9">
    <location>
        <begin position="236"/>
        <end position="267"/>
    </location>
</feature>
<sequence length="596" mass="61646">MPRWSRPRIAGESVLAVVLAGVPGMLDALGSGFGVRTVLIVTGVALLSPARRVFPATVLVASTVMAAQLPSAALLLVCASWSAGSRVTRPGRLAAAYGSALLLYAALSTYEEIRAKAELPLVTGAFSTAAFLVLAVVPGLMARYRAQRRSLLEALGRTNQQLVREQAMVARQARLLERGRIAQDMHDSLGHQLVLITVHAGALQVDPDLTDRQREGVGILRDASVAAMEELRETVGILRDDREDHDGREDRDGREGRDALGRAGGPAASAAVGVVPVSGAGGEQRPGRVLASIDDLVASSRAAGATVEIHRSGSVRPLAPAADHAAYRVAQEGLTNAHKHAPGAPISLALRYEPDTLIVEVTNGPPKHGSSAGPPVVSGGQGLTGMAERIRLVGGMLHTGPTADGGFRVAGMLPYGSGTGSGSGTGEAGAGHPGAVSDRPGPEFSDPAGPTSAYAGDVAIAPSGAREDRGDFAAIMSRRGKLALGCAGTAVVLVVGVIALGAWGVSALMEEVDKATIPPEVYESVKVGDPEDDVQDRLPDEDSFLTADLGDAGPPLPEGATCRHFASDDAEDTSTIFRFCFRDGELVRKLTFDGDL</sequence>
<comment type="catalytic activity">
    <reaction evidence="1">
        <text>ATP + protein L-histidine = ADP + protein N-phospho-L-histidine.</text>
        <dbReference type="EC" id="2.7.13.3"/>
    </reaction>
</comment>
<gene>
    <name evidence="12" type="ORF">B7C62_02565</name>
</gene>
<feature type="transmembrane region" description="Helical" evidence="10">
    <location>
        <begin position="12"/>
        <end position="33"/>
    </location>
</feature>
<feature type="transmembrane region" description="Helical" evidence="10">
    <location>
        <begin position="53"/>
        <end position="81"/>
    </location>
</feature>
<evidence type="ECO:0000256" key="10">
    <source>
        <dbReference type="SAM" id="Phobius"/>
    </source>
</evidence>
<feature type="transmembrane region" description="Helical" evidence="10">
    <location>
        <begin position="122"/>
        <end position="142"/>
    </location>
</feature>
<dbReference type="SUPFAM" id="SSF55874">
    <property type="entry name" value="ATPase domain of HSP90 chaperone/DNA topoisomerase II/histidine kinase"/>
    <property type="match status" value="1"/>
</dbReference>
<keyword evidence="6" id="KW-0418">Kinase</keyword>
<dbReference type="GO" id="GO:0000160">
    <property type="term" value="P:phosphorelay signal transduction system"/>
    <property type="evidence" value="ECO:0007669"/>
    <property type="project" value="UniProtKB-KW"/>
</dbReference>
<evidence type="ECO:0000313" key="13">
    <source>
        <dbReference type="Proteomes" id="UP000192251"/>
    </source>
</evidence>
<dbReference type="InterPro" id="IPR036890">
    <property type="entry name" value="HATPase_C_sf"/>
</dbReference>
<evidence type="ECO:0000256" key="5">
    <source>
        <dbReference type="ARBA" id="ARBA00022741"/>
    </source>
</evidence>
<evidence type="ECO:0000256" key="4">
    <source>
        <dbReference type="ARBA" id="ARBA00022679"/>
    </source>
</evidence>
<keyword evidence="10" id="KW-1133">Transmembrane helix</keyword>
<dbReference type="Proteomes" id="UP000192251">
    <property type="component" value="Chromosome"/>
</dbReference>
<reference evidence="12 13" key="1">
    <citation type="submission" date="2017-04" db="EMBL/GenBank/DDBJ databases">
        <title>The complete genome sequence of Streptomyces albolongus YIM 101047, the producer of novel bafilomycins and novel odoriferous sesquiterpenoids.</title>
        <authorList>
            <person name="Yin M."/>
            <person name="Jiang Y."/>
        </authorList>
    </citation>
    <scope>NUCLEOTIDE SEQUENCE [LARGE SCALE GENOMIC DNA]</scope>
    <source>
        <strain evidence="12 13">YIM 101047</strain>
    </source>
</reference>
<dbReference type="AlphaFoldDB" id="A0ABC8C2I9"/>